<dbReference type="EMBL" id="FOUZ01000012">
    <property type="protein sequence ID" value="SFN43091.1"/>
    <property type="molecule type" value="Genomic_DNA"/>
</dbReference>
<proteinExistence type="predicted"/>
<name>A0A1I4YYK5_9FLAO</name>
<accession>A0A1I4YYK5</accession>
<reference evidence="3" key="1">
    <citation type="submission" date="2016-10" db="EMBL/GenBank/DDBJ databases">
        <authorList>
            <person name="Varghese N."/>
            <person name="Submissions S."/>
        </authorList>
    </citation>
    <scope>NUCLEOTIDE SEQUENCE [LARGE SCALE GENOMIC DNA]</scope>
    <source>
        <strain evidence="3">XJ109</strain>
    </source>
</reference>
<evidence type="ECO:0000313" key="3">
    <source>
        <dbReference type="Proteomes" id="UP000199149"/>
    </source>
</evidence>
<dbReference type="AlphaFoldDB" id="A0A1I4YYK5"/>
<keyword evidence="3" id="KW-1185">Reference proteome</keyword>
<dbReference type="OrthoDB" id="1115882at2"/>
<keyword evidence="1" id="KW-0732">Signal</keyword>
<feature type="chain" id="PRO_5011499112" description="Adhesin domain-containing protein" evidence="1">
    <location>
        <begin position="19"/>
        <end position="240"/>
    </location>
</feature>
<dbReference type="RefSeq" id="WP_092908906.1">
    <property type="nucleotide sequence ID" value="NZ_FOUZ01000012.1"/>
</dbReference>
<dbReference type="Proteomes" id="UP000199149">
    <property type="component" value="Unassembled WGS sequence"/>
</dbReference>
<sequence length="240" mass="27822">MKTIFSLAISLFAVITFAQTNLQKQFSVPQGKELVLKFDYPQLIKISTWDKNEVEITGKVNINNGENNSFFEITERVLNNEKVIEGKIPNYKNLPQQLTAYLGKEKMEFNTEKELLQYEKDKNVKFKIKSYNAKLEIELEIKVPRHMKTKIESIYGTVEVKKFDAPIIAKSTYGSVDATLDEKKVGEILIEYFYGKIYTNLNLPIKTIKSEDFHTIMTAFSGKEPRQEFSSQYGNIYLRK</sequence>
<evidence type="ECO:0000313" key="2">
    <source>
        <dbReference type="EMBL" id="SFN43091.1"/>
    </source>
</evidence>
<dbReference type="STRING" id="684065.SAMN05421738_11246"/>
<gene>
    <name evidence="2" type="ORF">SAMN05421738_11246</name>
</gene>
<organism evidence="2 3">
    <name type="scientific">Algoriella xinjiangensis</name>
    <dbReference type="NCBI Taxonomy" id="684065"/>
    <lineage>
        <taxon>Bacteria</taxon>
        <taxon>Pseudomonadati</taxon>
        <taxon>Bacteroidota</taxon>
        <taxon>Flavobacteriia</taxon>
        <taxon>Flavobacteriales</taxon>
        <taxon>Weeksellaceae</taxon>
        <taxon>Algoriella</taxon>
    </lineage>
</organism>
<feature type="signal peptide" evidence="1">
    <location>
        <begin position="1"/>
        <end position="18"/>
    </location>
</feature>
<evidence type="ECO:0008006" key="4">
    <source>
        <dbReference type="Google" id="ProtNLM"/>
    </source>
</evidence>
<evidence type="ECO:0000256" key="1">
    <source>
        <dbReference type="SAM" id="SignalP"/>
    </source>
</evidence>
<protein>
    <recommendedName>
        <fullName evidence="4">Adhesin domain-containing protein</fullName>
    </recommendedName>
</protein>